<dbReference type="PANTHER" id="PTHR16515:SF49">
    <property type="entry name" value="GASTRULA ZINC FINGER PROTEIN XLCGF49.1-LIKE-RELATED"/>
    <property type="match status" value="1"/>
</dbReference>
<feature type="domain" description="C2H2-type" evidence="13">
    <location>
        <begin position="231"/>
        <end position="258"/>
    </location>
</feature>
<dbReference type="FunFam" id="3.30.160.60:FF:001627">
    <property type="entry name" value="Zinc finger protein 655"/>
    <property type="match status" value="1"/>
</dbReference>
<keyword evidence="4" id="KW-0677">Repeat</keyword>
<feature type="domain" description="C2H2-type" evidence="13">
    <location>
        <begin position="259"/>
        <end position="286"/>
    </location>
</feature>
<evidence type="ECO:0000256" key="4">
    <source>
        <dbReference type="ARBA" id="ARBA00022737"/>
    </source>
</evidence>
<feature type="domain" description="C2H2-type" evidence="13">
    <location>
        <begin position="203"/>
        <end position="230"/>
    </location>
</feature>
<dbReference type="GO" id="GO:0003677">
    <property type="term" value="F:DNA binding"/>
    <property type="evidence" value="ECO:0007669"/>
    <property type="project" value="UniProtKB-KW"/>
</dbReference>
<dbReference type="InterPro" id="IPR050331">
    <property type="entry name" value="Zinc_finger"/>
</dbReference>
<keyword evidence="3" id="KW-0479">Metal-binding</keyword>
<dbReference type="SUPFAM" id="SSF54160">
    <property type="entry name" value="Chromo domain-like"/>
    <property type="match status" value="1"/>
</dbReference>
<dbReference type="InterPro" id="IPR036236">
    <property type="entry name" value="Znf_C2H2_sf"/>
</dbReference>
<dbReference type="OrthoDB" id="6077919at2759"/>
<evidence type="ECO:0000256" key="1">
    <source>
        <dbReference type="ARBA" id="ARBA00004123"/>
    </source>
</evidence>
<feature type="domain" description="C2H2-type" evidence="13">
    <location>
        <begin position="175"/>
        <end position="202"/>
    </location>
</feature>
<organism evidence="14 15">
    <name type="scientific">Clytia hemisphaerica</name>
    <dbReference type="NCBI Taxonomy" id="252671"/>
    <lineage>
        <taxon>Eukaryota</taxon>
        <taxon>Metazoa</taxon>
        <taxon>Cnidaria</taxon>
        <taxon>Hydrozoa</taxon>
        <taxon>Hydroidolina</taxon>
        <taxon>Leptothecata</taxon>
        <taxon>Obeliida</taxon>
        <taxon>Clytiidae</taxon>
        <taxon>Clytia</taxon>
    </lineage>
</organism>
<dbReference type="EnsemblMetazoa" id="CLYHEMT018712.1">
    <property type="protein sequence ID" value="CLYHEMP018712.1"/>
    <property type="gene ID" value="CLYHEMG018712"/>
</dbReference>
<sequence length="693" mass="78393">MAAESSEDVYLAEKIVDSGFGQQDGKRYYKVKWVRFTWEMEETINIKLKDLMDSFWAEHGGNPVALTKDKLQPSPISFKPVKNEEDPLSSLNVPLNNAAPATLTIAPSTIIPNDQTDPVTTTVGSINETDPKQPPQPEIKYIGLQKHDCEVCCRTFSSAQALKSHRKSHQPDRTFQCETCLKCFAERSTLKRHMYIHLEEKPFKCEHCDRAFSDKSTLRRHTITHTGAKRFQCPRCDKKFTRNEHLRQHMYIHTAEKLYRCEICNKDFRQRSTRKNHMLLHRAESAYKCGACGAGFSRQSLYDKHVLWCTGNTDDELKCEECDKTFQDRGALKRHQLIHSDRSVLRRHVLPHEEKKPFQCHICHKDFIRKVSLQEHMTTQHPTIQQQSPVFNLVQPVTYNLNEGITLDPPMDQHVQFVIHNPDSDVVDPSAINQIEVSSNNVLAHIPQDVLNVAATTTVVDKMQQNATQQQQQGDDNAQQPQSALRIQLPQDTTTIQPGDNQLLQVQIIRMADGNQFVQSIQAIVQGDQKDYSEHPDLVVDESHVIDINQSSPLISGGDSMISTTSPLNKDTTSNDNDSVENNTRFSSEPSNNSLVESSNSYTGENNRFSSETPDTSLVESRFTSETSNNSLVESPSTFTETNTRFTSNDSLVENSNNFTPSTFVSDEQLVPSDQHSDSDAMDNLVISTSPKS</sequence>
<evidence type="ECO:0000256" key="9">
    <source>
        <dbReference type="ARBA" id="ARBA00023163"/>
    </source>
</evidence>
<feature type="domain" description="C2H2-type" evidence="13">
    <location>
        <begin position="358"/>
        <end position="386"/>
    </location>
</feature>
<evidence type="ECO:0000256" key="10">
    <source>
        <dbReference type="ARBA" id="ARBA00023242"/>
    </source>
</evidence>
<dbReference type="Proteomes" id="UP000594262">
    <property type="component" value="Unplaced"/>
</dbReference>
<evidence type="ECO:0000256" key="3">
    <source>
        <dbReference type="ARBA" id="ARBA00022723"/>
    </source>
</evidence>
<name>A0A7M6DNT5_9CNID</name>
<evidence type="ECO:0000256" key="12">
    <source>
        <dbReference type="SAM" id="MobiDB-lite"/>
    </source>
</evidence>
<proteinExistence type="inferred from homology"/>
<evidence type="ECO:0000256" key="6">
    <source>
        <dbReference type="ARBA" id="ARBA00022833"/>
    </source>
</evidence>
<accession>A0A7M6DNT5</accession>
<protein>
    <recommendedName>
        <fullName evidence="13">C2H2-type domain-containing protein</fullName>
    </recommendedName>
</protein>
<dbReference type="Gene3D" id="3.30.160.60">
    <property type="entry name" value="Classic Zinc Finger"/>
    <property type="match status" value="6"/>
</dbReference>
<dbReference type="FunFam" id="3.30.160.60:FF:000065">
    <property type="entry name" value="B-cell CLL/lymphoma 6, member B"/>
    <property type="match status" value="1"/>
</dbReference>
<dbReference type="Pfam" id="PF00096">
    <property type="entry name" value="zf-C2H2"/>
    <property type="match status" value="6"/>
</dbReference>
<feature type="domain" description="C2H2-type" evidence="13">
    <location>
        <begin position="317"/>
        <end position="344"/>
    </location>
</feature>
<dbReference type="InterPro" id="IPR016197">
    <property type="entry name" value="Chromo-like_dom_sf"/>
</dbReference>
<dbReference type="CDD" id="cd00024">
    <property type="entry name" value="CD_CSD"/>
    <property type="match status" value="1"/>
</dbReference>
<dbReference type="SUPFAM" id="SSF57667">
    <property type="entry name" value="beta-beta-alpha zinc fingers"/>
    <property type="match status" value="5"/>
</dbReference>
<comment type="similarity">
    <text evidence="2">Belongs to the krueppel C2H2-type zinc-finger protein family.</text>
</comment>
<dbReference type="GO" id="GO:0010468">
    <property type="term" value="P:regulation of gene expression"/>
    <property type="evidence" value="ECO:0007669"/>
    <property type="project" value="TreeGrafter"/>
</dbReference>
<dbReference type="PANTHER" id="PTHR16515">
    <property type="entry name" value="PR DOMAIN ZINC FINGER PROTEIN"/>
    <property type="match status" value="1"/>
</dbReference>
<dbReference type="Pfam" id="PF13912">
    <property type="entry name" value="zf-C2H2_6"/>
    <property type="match status" value="1"/>
</dbReference>
<evidence type="ECO:0000256" key="5">
    <source>
        <dbReference type="ARBA" id="ARBA00022771"/>
    </source>
</evidence>
<dbReference type="Gene3D" id="2.40.50.40">
    <property type="match status" value="1"/>
</dbReference>
<evidence type="ECO:0000256" key="2">
    <source>
        <dbReference type="ARBA" id="ARBA00006991"/>
    </source>
</evidence>
<evidence type="ECO:0000313" key="15">
    <source>
        <dbReference type="Proteomes" id="UP000594262"/>
    </source>
</evidence>
<dbReference type="GO" id="GO:0005634">
    <property type="term" value="C:nucleus"/>
    <property type="evidence" value="ECO:0007669"/>
    <property type="project" value="UniProtKB-SubCell"/>
</dbReference>
<dbReference type="FunFam" id="3.30.160.60:FF:000624">
    <property type="entry name" value="zinc finger protein 697"/>
    <property type="match status" value="1"/>
</dbReference>
<keyword evidence="10" id="KW-0539">Nucleus</keyword>
<evidence type="ECO:0000256" key="11">
    <source>
        <dbReference type="PROSITE-ProRule" id="PRU00042"/>
    </source>
</evidence>
<dbReference type="FunFam" id="3.30.160.60:FF:001228">
    <property type="entry name" value="Zinc finger protein 236"/>
    <property type="match status" value="1"/>
</dbReference>
<dbReference type="PROSITE" id="PS50157">
    <property type="entry name" value="ZINC_FINGER_C2H2_2"/>
    <property type="match status" value="7"/>
</dbReference>
<dbReference type="AlphaFoldDB" id="A0A7M6DNT5"/>
<comment type="subcellular location">
    <subcellularLocation>
        <location evidence="1">Nucleus</location>
    </subcellularLocation>
</comment>
<dbReference type="FunFam" id="3.30.160.60:FF:000446">
    <property type="entry name" value="Zinc finger protein"/>
    <property type="match status" value="1"/>
</dbReference>
<feature type="region of interest" description="Disordered" evidence="12">
    <location>
        <begin position="551"/>
        <end position="693"/>
    </location>
</feature>
<dbReference type="PROSITE" id="PS00028">
    <property type="entry name" value="ZINC_FINGER_C2H2_1"/>
    <property type="match status" value="7"/>
</dbReference>
<keyword evidence="9" id="KW-0804">Transcription</keyword>
<dbReference type="InterPro" id="IPR013087">
    <property type="entry name" value="Znf_C2H2_type"/>
</dbReference>
<keyword evidence="8" id="KW-0238">DNA-binding</keyword>
<feature type="domain" description="C2H2-type" evidence="13">
    <location>
        <begin position="147"/>
        <end position="174"/>
    </location>
</feature>
<evidence type="ECO:0000256" key="7">
    <source>
        <dbReference type="ARBA" id="ARBA00023015"/>
    </source>
</evidence>
<keyword evidence="7" id="KW-0805">Transcription regulation</keyword>
<dbReference type="GeneID" id="136803305"/>
<keyword evidence="15" id="KW-1185">Reference proteome</keyword>
<dbReference type="SMART" id="SM00355">
    <property type="entry name" value="ZnF_C2H2"/>
    <property type="match status" value="8"/>
</dbReference>
<reference evidence="14" key="1">
    <citation type="submission" date="2021-01" db="UniProtKB">
        <authorList>
            <consortium name="EnsemblMetazoa"/>
        </authorList>
    </citation>
    <scope>IDENTIFICATION</scope>
</reference>
<evidence type="ECO:0000256" key="8">
    <source>
        <dbReference type="ARBA" id="ARBA00023125"/>
    </source>
</evidence>
<evidence type="ECO:0000259" key="13">
    <source>
        <dbReference type="PROSITE" id="PS50157"/>
    </source>
</evidence>
<keyword evidence="5 11" id="KW-0863">Zinc-finger</keyword>
<feature type="compositionally biased region" description="Polar residues" evidence="12">
    <location>
        <begin position="561"/>
        <end position="666"/>
    </location>
</feature>
<keyword evidence="6" id="KW-0862">Zinc</keyword>
<dbReference type="GO" id="GO:0008270">
    <property type="term" value="F:zinc ion binding"/>
    <property type="evidence" value="ECO:0007669"/>
    <property type="project" value="UniProtKB-KW"/>
</dbReference>
<dbReference type="RefSeq" id="XP_066916129.1">
    <property type="nucleotide sequence ID" value="XM_067060028.1"/>
</dbReference>
<evidence type="ECO:0000313" key="14">
    <source>
        <dbReference type="EnsemblMetazoa" id="CLYHEMP018712.1"/>
    </source>
</evidence>